<dbReference type="Gene3D" id="3.30.420.40">
    <property type="match status" value="1"/>
</dbReference>
<dbReference type="InterPro" id="IPR003836">
    <property type="entry name" value="Glucokinase"/>
</dbReference>
<proteinExistence type="inferred from homology"/>
<dbReference type="RefSeq" id="WP_089948570.1">
    <property type="nucleotide sequence ID" value="NZ_FNOI01000009.1"/>
</dbReference>
<dbReference type="Gene3D" id="3.40.367.20">
    <property type="match status" value="1"/>
</dbReference>
<dbReference type="OrthoDB" id="9800595at2"/>
<dbReference type="PANTHER" id="PTHR47690:SF1">
    <property type="entry name" value="GLUCOKINASE"/>
    <property type="match status" value="1"/>
</dbReference>
<protein>
    <submittedName>
        <fullName evidence="4">Glucokinase</fullName>
    </submittedName>
</protein>
<dbReference type="GO" id="GO:0004340">
    <property type="term" value="F:glucokinase activity"/>
    <property type="evidence" value="ECO:0007669"/>
    <property type="project" value="InterPro"/>
</dbReference>
<keyword evidence="1" id="KW-0808">Transferase</keyword>
<organism evidence="4 5">
    <name type="scientific">Litoreibacter albidus</name>
    <dbReference type="NCBI Taxonomy" id="670155"/>
    <lineage>
        <taxon>Bacteria</taxon>
        <taxon>Pseudomonadati</taxon>
        <taxon>Pseudomonadota</taxon>
        <taxon>Alphaproteobacteria</taxon>
        <taxon>Rhodobacterales</taxon>
        <taxon>Roseobacteraceae</taxon>
        <taxon>Litoreibacter</taxon>
    </lineage>
</organism>
<dbReference type="InterPro" id="IPR050201">
    <property type="entry name" value="Bacterial_glucokinase"/>
</dbReference>
<name>A0A1H3CTN5_9RHOB</name>
<evidence type="ECO:0000313" key="4">
    <source>
        <dbReference type="EMBL" id="SDX57602.1"/>
    </source>
</evidence>
<dbReference type="GO" id="GO:0005524">
    <property type="term" value="F:ATP binding"/>
    <property type="evidence" value="ECO:0007669"/>
    <property type="project" value="InterPro"/>
</dbReference>
<keyword evidence="5" id="KW-1185">Reference proteome</keyword>
<dbReference type="InterPro" id="IPR043129">
    <property type="entry name" value="ATPase_NBD"/>
</dbReference>
<dbReference type="GO" id="GO:0005536">
    <property type="term" value="F:D-glucose binding"/>
    <property type="evidence" value="ECO:0007669"/>
    <property type="project" value="InterPro"/>
</dbReference>
<dbReference type="PANTHER" id="PTHR47690">
    <property type="entry name" value="GLUCOKINASE"/>
    <property type="match status" value="1"/>
</dbReference>
<keyword evidence="2 4" id="KW-0418">Kinase</keyword>
<dbReference type="GO" id="GO:0005829">
    <property type="term" value="C:cytosol"/>
    <property type="evidence" value="ECO:0007669"/>
    <property type="project" value="TreeGrafter"/>
</dbReference>
<comment type="similarity">
    <text evidence="3">Belongs to the bacterial glucokinase family.</text>
</comment>
<dbReference type="CDD" id="cd24008">
    <property type="entry name" value="ASKHA_NBD_GLK"/>
    <property type="match status" value="1"/>
</dbReference>
<accession>A0A1H3CTN5</accession>
<dbReference type="STRING" id="670155.SAMN04488001_3557"/>
<reference evidence="5" key="1">
    <citation type="submission" date="2016-10" db="EMBL/GenBank/DDBJ databases">
        <authorList>
            <person name="Varghese N."/>
            <person name="Submissions S."/>
        </authorList>
    </citation>
    <scope>NUCLEOTIDE SEQUENCE [LARGE SCALE GENOMIC DNA]</scope>
    <source>
        <strain evidence="5">DSM 26922</strain>
    </source>
</reference>
<dbReference type="SUPFAM" id="SSF53067">
    <property type="entry name" value="Actin-like ATPase domain"/>
    <property type="match status" value="1"/>
</dbReference>
<evidence type="ECO:0000256" key="3">
    <source>
        <dbReference type="RuleBase" id="RU004046"/>
    </source>
</evidence>
<dbReference type="AlphaFoldDB" id="A0A1H3CTN5"/>
<gene>
    <name evidence="4" type="ORF">SAMN04488001_3557</name>
</gene>
<dbReference type="GO" id="GO:0006096">
    <property type="term" value="P:glycolytic process"/>
    <property type="evidence" value="ECO:0007669"/>
    <property type="project" value="InterPro"/>
</dbReference>
<dbReference type="EMBL" id="FNOI01000009">
    <property type="protein sequence ID" value="SDX57602.1"/>
    <property type="molecule type" value="Genomic_DNA"/>
</dbReference>
<evidence type="ECO:0000256" key="1">
    <source>
        <dbReference type="ARBA" id="ARBA00022679"/>
    </source>
</evidence>
<sequence length="327" mass="34969">MLHSRAVQSWSLISDIGGSSTRLARVLDGEIGDVETFSTQNARSIPELVSDYVSRFPVLPNRAVIAVAAPISKGAVQMTNAQSNFDVADIEPLTCDQSARFINDFEAAAWALSTVESDDVDHLSGPTRIPYGNRVILGPGTGLGVGILVQTPYGPMAVPGEGGHIGISPQTDFEVEVFKAFRTVWPDVFFGQRLCVEAEAFLSGRGLPHLHQAVSQTLGMTTPDLTPQDLLANPKVTCPAIVKTREIFRTHLGQICADLALTTMSRGGVFIAGGVAVKNPWLFDETFIGAFRDGGRFSALRSGFPLYLMKSTDFGLVGARNALMSAG</sequence>
<dbReference type="Proteomes" id="UP000199441">
    <property type="component" value="Unassembled WGS sequence"/>
</dbReference>
<evidence type="ECO:0000256" key="2">
    <source>
        <dbReference type="ARBA" id="ARBA00022777"/>
    </source>
</evidence>
<evidence type="ECO:0000313" key="5">
    <source>
        <dbReference type="Proteomes" id="UP000199441"/>
    </source>
</evidence>
<dbReference type="Pfam" id="PF02685">
    <property type="entry name" value="Glucokinase"/>
    <property type="match status" value="1"/>
</dbReference>